<name>A0ABR9EG20_9GAMM</name>
<dbReference type="CDD" id="cd05930">
    <property type="entry name" value="A_NRPS"/>
    <property type="match status" value="1"/>
</dbReference>
<dbReference type="CDD" id="cd19531">
    <property type="entry name" value="LCL_NRPS-like"/>
    <property type="match status" value="2"/>
</dbReference>
<dbReference type="PROSITE" id="PS50075">
    <property type="entry name" value="CARRIER"/>
    <property type="match status" value="1"/>
</dbReference>
<dbReference type="InterPro" id="IPR010071">
    <property type="entry name" value="AA_adenyl_dom"/>
</dbReference>
<dbReference type="InterPro" id="IPR041464">
    <property type="entry name" value="TubC_N"/>
</dbReference>
<dbReference type="InterPro" id="IPR023213">
    <property type="entry name" value="CAT-like_dom_sf"/>
</dbReference>
<dbReference type="PANTHER" id="PTHR45527:SF1">
    <property type="entry name" value="FATTY ACID SYNTHASE"/>
    <property type="match status" value="1"/>
</dbReference>
<dbReference type="PANTHER" id="PTHR45527">
    <property type="entry name" value="NONRIBOSOMAL PEPTIDE SYNTHETASE"/>
    <property type="match status" value="1"/>
</dbReference>
<dbReference type="Gene3D" id="3.30.559.30">
    <property type="entry name" value="Nonribosomal peptide synthetase, condensation domain"/>
    <property type="match status" value="2"/>
</dbReference>
<dbReference type="NCBIfam" id="TIGR01733">
    <property type="entry name" value="AA-adenyl-dom"/>
    <property type="match status" value="1"/>
</dbReference>
<dbReference type="Pfam" id="PF18563">
    <property type="entry name" value="TubC_N"/>
    <property type="match status" value="1"/>
</dbReference>
<dbReference type="Gene3D" id="3.30.300.30">
    <property type="match status" value="1"/>
</dbReference>
<dbReference type="RefSeq" id="WP_192509132.1">
    <property type="nucleotide sequence ID" value="NZ_AQGV01000014.1"/>
</dbReference>
<dbReference type="InterPro" id="IPR000873">
    <property type="entry name" value="AMP-dep_synth/lig_dom"/>
</dbReference>
<dbReference type="InterPro" id="IPR045851">
    <property type="entry name" value="AMP-bd_C_sf"/>
</dbReference>
<dbReference type="InterPro" id="IPR009081">
    <property type="entry name" value="PP-bd_ACP"/>
</dbReference>
<evidence type="ECO:0000313" key="5">
    <source>
        <dbReference type="Proteomes" id="UP000615755"/>
    </source>
</evidence>
<dbReference type="InterPro" id="IPR044894">
    <property type="entry name" value="TubC_N_sf"/>
</dbReference>
<dbReference type="InterPro" id="IPR020806">
    <property type="entry name" value="PKS_PP-bd"/>
</dbReference>
<reference evidence="4 5" key="1">
    <citation type="submission" date="2015-03" db="EMBL/GenBank/DDBJ databases">
        <title>Genome sequence of Pseudoalteromonas aurantia.</title>
        <authorList>
            <person name="Xie B.-B."/>
            <person name="Rong J.-C."/>
            <person name="Qin Q.-L."/>
            <person name="Zhang Y.-Z."/>
        </authorList>
    </citation>
    <scope>NUCLEOTIDE SEQUENCE [LARGE SCALE GENOMIC DNA]</scope>
    <source>
        <strain evidence="4 5">208</strain>
    </source>
</reference>
<proteinExistence type="predicted"/>
<gene>
    <name evidence="4" type="ORF">PAUR_a4566</name>
</gene>
<dbReference type="SUPFAM" id="SSF47336">
    <property type="entry name" value="ACP-like"/>
    <property type="match status" value="1"/>
</dbReference>
<dbReference type="Pfam" id="PF00550">
    <property type="entry name" value="PP-binding"/>
    <property type="match status" value="1"/>
</dbReference>
<protein>
    <recommendedName>
        <fullName evidence="3">Carrier domain-containing protein</fullName>
    </recommendedName>
</protein>
<dbReference type="Gene3D" id="1.10.10.1830">
    <property type="entry name" value="Non-ribosomal peptide synthase, adenylation domain"/>
    <property type="match status" value="1"/>
</dbReference>
<evidence type="ECO:0000256" key="1">
    <source>
        <dbReference type="ARBA" id="ARBA00022450"/>
    </source>
</evidence>
<evidence type="ECO:0000313" key="4">
    <source>
        <dbReference type="EMBL" id="MBE0369955.1"/>
    </source>
</evidence>
<dbReference type="Gene3D" id="2.30.38.10">
    <property type="entry name" value="Luciferase, Domain 3"/>
    <property type="match status" value="1"/>
</dbReference>
<dbReference type="Pfam" id="PF00501">
    <property type="entry name" value="AMP-binding"/>
    <property type="match status" value="1"/>
</dbReference>
<dbReference type="SUPFAM" id="SSF56801">
    <property type="entry name" value="Acetyl-CoA synthetase-like"/>
    <property type="match status" value="1"/>
</dbReference>
<dbReference type="Pfam" id="PF13193">
    <property type="entry name" value="AMP-binding_C"/>
    <property type="match status" value="1"/>
</dbReference>
<dbReference type="InterPro" id="IPR025110">
    <property type="entry name" value="AMP-bd_C"/>
</dbReference>
<dbReference type="Pfam" id="PF00668">
    <property type="entry name" value="Condensation"/>
    <property type="match status" value="2"/>
</dbReference>
<dbReference type="PROSITE" id="PS00455">
    <property type="entry name" value="AMP_BINDING"/>
    <property type="match status" value="1"/>
</dbReference>
<dbReference type="EMBL" id="AQGV01000014">
    <property type="protein sequence ID" value="MBE0369955.1"/>
    <property type="molecule type" value="Genomic_DNA"/>
</dbReference>
<dbReference type="InterPro" id="IPR020845">
    <property type="entry name" value="AMP-binding_CS"/>
</dbReference>
<evidence type="ECO:0000256" key="2">
    <source>
        <dbReference type="ARBA" id="ARBA00022553"/>
    </source>
</evidence>
<dbReference type="SUPFAM" id="SSF52777">
    <property type="entry name" value="CoA-dependent acyltransferases"/>
    <property type="match status" value="5"/>
</dbReference>
<dbReference type="InterPro" id="IPR001242">
    <property type="entry name" value="Condensation_dom"/>
</dbReference>
<comment type="caution">
    <text evidence="4">The sequence shown here is derived from an EMBL/GenBank/DDBJ whole genome shotgun (WGS) entry which is preliminary data.</text>
</comment>
<dbReference type="Gene3D" id="3.30.559.10">
    <property type="entry name" value="Chloramphenicol acetyltransferase-like domain"/>
    <property type="match status" value="3"/>
</dbReference>
<dbReference type="SMART" id="SM00823">
    <property type="entry name" value="PKS_PP"/>
    <property type="match status" value="1"/>
</dbReference>
<dbReference type="Gene3D" id="1.10.1200.10">
    <property type="entry name" value="ACP-like"/>
    <property type="match status" value="1"/>
</dbReference>
<accession>A0ABR9EG20</accession>
<organism evidence="4 5">
    <name type="scientific">Pseudoalteromonas aurantia 208</name>
    <dbReference type="NCBI Taxonomy" id="1314867"/>
    <lineage>
        <taxon>Bacteria</taxon>
        <taxon>Pseudomonadati</taxon>
        <taxon>Pseudomonadota</taxon>
        <taxon>Gammaproteobacteria</taxon>
        <taxon>Alteromonadales</taxon>
        <taxon>Pseudoalteromonadaceae</taxon>
        <taxon>Pseudoalteromonas</taxon>
    </lineage>
</organism>
<keyword evidence="5" id="KW-1185">Reference proteome</keyword>
<keyword evidence="1" id="KW-0596">Phosphopantetheine</keyword>
<evidence type="ECO:0000259" key="3">
    <source>
        <dbReference type="PROSITE" id="PS50075"/>
    </source>
</evidence>
<sequence>MNELYSKLISEGTLLYIDEGKLKAKSSKGRLDQDTIILIKNNKEALLSYLQKKELELTHNKIVRRVHDNHETLEVCSFAQQRLWFIDSLQGGSAEYNMPMAFEVQGALDIAVVNRAFSDIIARHEVLRTRYIEVAGVAKQQICAMSAVHFEVAVEDLSHLTGEMQAHAVKALVDSEFTQAFNLAEDVMLRVSYIKTADSAGVLLFNMHHIASDGWSMDVLAKEFFALYDAYSQGKVSPLPELEIQYADYAHWQHTHLEGEVLDNQLDYWTKQLDELPGVHSLPLCYPRPEIKAYEGALLSGSLPSTVGEKLQAVAKQYQLTPFMLLHGALSLLLARHSNSADIVIGTPVANRMQAELTPLIGFFVNTLVLRANTGYHTVGEYFKHIRAVHLEAQSHQDVPFEQLVDRLKVPRSKAHSPLFQIMMTTNTDYGLHHEGESVALPGVQMSAYESDAVQAKFDLDVELTLSDAGVGINWTYDIGLFSEAAIARLNAHLCRLLTSLSEVTEETVALPSLAMLSESETAHLVTGLNNTEIAYDKAACIHTLFEQQAQQQPDKVAVVFADKTLTYKQLNEQSNQLAHYLREHHAIRPDSLVGLCVERSLEMVVGILGILKAGGAYVPLDPHYPQERLSYMLADAQLSLVLHQGAGAAALSEFTGALVSLEAAQYGHYSTDNLDKGALGLSSSNLAYVIYTSGSTGKPKGVMIEHRSAQALMHEMSDWFTGVTRFGWGASYVFDASLQGIVCLFSGRTLIVVPEDIKTQPERLQDYIQSHHIELLDCTPSVLQFWLDTWHDFTPPHLLVGGEAISQALWQRLAGYTAKGIEIRNVYGPTECTVNSTMAHVSGTEVHIGKPLSYMRSYVLSDDGRRGLVPYGSAGELYLGGDGLARGYLNQPSLTAERFIDNPYFDEHDPHSSRRLYRTGDLVRYLPDGELAFMGRTDDQVKIRGFRIELGEIETQLAQQAGVESALVMAKELAGSQQLVGYMHSPAVLDDGAKTSLIEQVKTALAAQLPEYMVPSVLMVVHEWPLTPNGKVDKRALPAAEGAALQGGYVAPQTETELGLVEIWSELLGIEATGISSTANFYALGGHSLLSIRLMAKIRQRFAVELPVQVIFDTPNLAALALTLADYHCDAMVSTPLRAIPRTSDIQPVSFAQQRLWFIDSLQGGSAEYNMPMAFEVQGALDIAIFDTPNLAALALTLADYHCDAMVSTPLRAIPRTSDIQPVSFAQQRLWFIDSLQGGSAEYNMPMAFEVQGALDIAVVNRAFSDIIARHEVLRTRYIEVAGVAKQQICAMSAVHFEVAVEDLSHLTGEMQAHAVKALVDSEFTQAFNLAEDVMLRVSYIKTADSAGVLLFNMHHIASDGWSMDVLAKEFFALYDAYSQGKVSPLPELEIQYADYAHWQHTHLEGEVLDNQLDYWTKQLDELPGVHSLPLCYPRPDIKAYDGALLSGSLPSAVGEKLQAVAKQYQLTPFMLPYLSSKPSSNQIRLRWSLQIKC</sequence>
<feature type="domain" description="Carrier" evidence="3">
    <location>
        <begin position="1052"/>
        <end position="1129"/>
    </location>
</feature>
<dbReference type="Proteomes" id="UP000615755">
    <property type="component" value="Unassembled WGS sequence"/>
</dbReference>
<dbReference type="InterPro" id="IPR036736">
    <property type="entry name" value="ACP-like_sf"/>
</dbReference>
<dbReference type="Gene3D" id="3.40.50.980">
    <property type="match status" value="2"/>
</dbReference>
<keyword evidence="2" id="KW-0597">Phosphoprotein</keyword>